<dbReference type="Proteomes" id="UP000019276">
    <property type="component" value="Unassembled WGS sequence"/>
</dbReference>
<sequence length="148" mass="16143">MLQLANLKSKLLACFALLTMLVGQAAAVDMQNCQMHMSSSLTADTPTKSIPYSKHQVSEYQGHGHTIHAGHDMQMMKDAHQGMDSSAHDCCKTAKAECQCPHQICHNTGIVLNELAISQLVAMPNKITNSINHFISQPSASLYRPPIT</sequence>
<evidence type="ECO:0008006" key="4">
    <source>
        <dbReference type="Google" id="ProtNLM"/>
    </source>
</evidence>
<proteinExistence type="predicted"/>
<feature type="chain" id="PRO_5004897941" description="Copper-binding protein" evidence="1">
    <location>
        <begin position="26"/>
        <end position="148"/>
    </location>
</feature>
<dbReference type="STRING" id="1328313.DS2_08033"/>
<gene>
    <name evidence="2" type="ORF">DS2_08033</name>
</gene>
<protein>
    <recommendedName>
        <fullName evidence="4">Copper-binding protein</fullName>
    </recommendedName>
</protein>
<evidence type="ECO:0000313" key="3">
    <source>
        <dbReference type="Proteomes" id="UP000019276"/>
    </source>
</evidence>
<keyword evidence="1" id="KW-0732">Signal</keyword>
<evidence type="ECO:0000313" key="2">
    <source>
        <dbReference type="EMBL" id="EWH10406.1"/>
    </source>
</evidence>
<organism evidence="2 3">
    <name type="scientific">Catenovulum agarivorans DS-2</name>
    <dbReference type="NCBI Taxonomy" id="1328313"/>
    <lineage>
        <taxon>Bacteria</taxon>
        <taxon>Pseudomonadati</taxon>
        <taxon>Pseudomonadota</taxon>
        <taxon>Gammaproteobacteria</taxon>
        <taxon>Alteromonadales</taxon>
        <taxon>Alteromonadaceae</taxon>
        <taxon>Catenovulum</taxon>
    </lineage>
</organism>
<accession>W7QEQ9</accession>
<name>W7QEQ9_9ALTE</name>
<keyword evidence="3" id="KW-1185">Reference proteome</keyword>
<feature type="signal peptide" evidence="1">
    <location>
        <begin position="1"/>
        <end position="25"/>
    </location>
</feature>
<dbReference type="EMBL" id="ARZY01000012">
    <property type="protein sequence ID" value="EWH10406.1"/>
    <property type="molecule type" value="Genomic_DNA"/>
</dbReference>
<evidence type="ECO:0000256" key="1">
    <source>
        <dbReference type="SAM" id="SignalP"/>
    </source>
</evidence>
<reference evidence="2 3" key="1">
    <citation type="journal article" date="2014" name="Genome Announc.">
        <title>Draft Genome Sequence of the Agar-Degrading Bacterium Catenovulum sp. Strain DS-2, Isolated from Intestines of Haliotis diversicolor.</title>
        <authorList>
            <person name="Shan D."/>
            <person name="Li X."/>
            <person name="Gu Z."/>
            <person name="Wei G."/>
            <person name="Gao Z."/>
            <person name="Shao Z."/>
        </authorList>
    </citation>
    <scope>NUCLEOTIDE SEQUENCE [LARGE SCALE GENOMIC DNA]</scope>
    <source>
        <strain evidence="2 3">DS-2</strain>
    </source>
</reference>
<dbReference type="AlphaFoldDB" id="W7QEQ9"/>
<comment type="caution">
    <text evidence="2">The sequence shown here is derived from an EMBL/GenBank/DDBJ whole genome shotgun (WGS) entry which is preliminary data.</text>
</comment>